<proteinExistence type="predicted"/>
<sequence>MPSKVKPRLSRGVLDMKFMQRTKVKVAKEDDDEQSRALYSNEINDKMLNSNSNFIIETSYAICEGLIDGRLSFRGMNPELERIMEQEKAEKESTLKPEQPKDVSDQDMAKTYYANKAPSASRTMQKKFNSKNDNKRRHQQQHQQQRKPQFKKPRQDDDNDD</sequence>
<dbReference type="PhylomeDB" id="B4N7C2"/>
<evidence type="ECO:0000256" key="1">
    <source>
        <dbReference type="SAM" id="MobiDB-lite"/>
    </source>
</evidence>
<dbReference type="OMA" id="SYTICAG"/>
<organism evidence="2 3">
    <name type="scientific">Drosophila willistoni</name>
    <name type="common">Fruit fly</name>
    <dbReference type="NCBI Taxonomy" id="7260"/>
    <lineage>
        <taxon>Eukaryota</taxon>
        <taxon>Metazoa</taxon>
        <taxon>Ecdysozoa</taxon>
        <taxon>Arthropoda</taxon>
        <taxon>Hexapoda</taxon>
        <taxon>Insecta</taxon>
        <taxon>Pterygota</taxon>
        <taxon>Neoptera</taxon>
        <taxon>Endopterygota</taxon>
        <taxon>Diptera</taxon>
        <taxon>Brachycera</taxon>
        <taxon>Muscomorpha</taxon>
        <taxon>Ephydroidea</taxon>
        <taxon>Drosophilidae</taxon>
        <taxon>Drosophila</taxon>
        <taxon>Sophophora</taxon>
    </lineage>
</organism>
<evidence type="ECO:0000313" key="2">
    <source>
        <dbReference type="EMBL" id="EDW80263.1"/>
    </source>
</evidence>
<feature type="compositionally biased region" description="Basic and acidic residues" evidence="1">
    <location>
        <begin position="86"/>
        <end position="108"/>
    </location>
</feature>
<dbReference type="PANTHER" id="PTHR13582:SF0">
    <property type="entry name" value="M-PHASE PHOSPHOPROTEIN 6"/>
    <property type="match status" value="1"/>
</dbReference>
<evidence type="ECO:0000313" key="3">
    <source>
        <dbReference type="Proteomes" id="UP000007798"/>
    </source>
</evidence>
<protein>
    <recommendedName>
        <fullName evidence="4">M-phase phosphoprotein 6</fullName>
    </recommendedName>
</protein>
<evidence type="ECO:0008006" key="4">
    <source>
        <dbReference type="Google" id="ProtNLM"/>
    </source>
</evidence>
<gene>
    <name evidence="2" type="primary">Dwil\GK21112</name>
    <name evidence="2" type="ORF">Dwil_GK21112</name>
</gene>
<dbReference type="AlphaFoldDB" id="B4N7C2"/>
<dbReference type="InterPro" id="IPR019324">
    <property type="entry name" value="MPP6"/>
</dbReference>
<keyword evidence="3" id="KW-1185">Reference proteome</keyword>
<feature type="region of interest" description="Disordered" evidence="1">
    <location>
        <begin position="86"/>
        <end position="161"/>
    </location>
</feature>
<feature type="compositionally biased region" description="Basic residues" evidence="1">
    <location>
        <begin position="124"/>
        <end position="152"/>
    </location>
</feature>
<accession>B4N7C2</accession>
<dbReference type="eggNOG" id="KOG4531">
    <property type="taxonomic scope" value="Eukaryota"/>
</dbReference>
<dbReference type="OrthoDB" id="20403at2759"/>
<dbReference type="Pfam" id="PF10175">
    <property type="entry name" value="MPP6"/>
    <property type="match status" value="1"/>
</dbReference>
<dbReference type="HOGENOM" id="CLU_139852_0_0_1"/>
<dbReference type="Proteomes" id="UP000007798">
    <property type="component" value="Unassembled WGS sequence"/>
</dbReference>
<name>B4N7C2_DROWI</name>
<dbReference type="InParanoid" id="B4N7C2"/>
<dbReference type="PANTHER" id="PTHR13582">
    <property type="entry name" value="M-PHASE PHOSPHOPROTEIN 6"/>
    <property type="match status" value="1"/>
</dbReference>
<reference evidence="2 3" key="1">
    <citation type="journal article" date="2007" name="Nature">
        <title>Evolution of genes and genomes on the Drosophila phylogeny.</title>
        <authorList>
            <consortium name="Drosophila 12 Genomes Consortium"/>
            <person name="Clark A.G."/>
            <person name="Eisen M.B."/>
            <person name="Smith D.R."/>
            <person name="Bergman C.M."/>
            <person name="Oliver B."/>
            <person name="Markow T.A."/>
            <person name="Kaufman T.C."/>
            <person name="Kellis M."/>
            <person name="Gelbart W."/>
            <person name="Iyer V.N."/>
            <person name="Pollard D.A."/>
            <person name="Sackton T.B."/>
            <person name="Larracuente A.M."/>
            <person name="Singh N.D."/>
            <person name="Abad J.P."/>
            <person name="Abt D.N."/>
            <person name="Adryan B."/>
            <person name="Aguade M."/>
            <person name="Akashi H."/>
            <person name="Anderson W.W."/>
            <person name="Aquadro C.F."/>
            <person name="Ardell D.H."/>
            <person name="Arguello R."/>
            <person name="Artieri C.G."/>
            <person name="Barbash D.A."/>
            <person name="Barker D."/>
            <person name="Barsanti P."/>
            <person name="Batterham P."/>
            <person name="Batzoglou S."/>
            <person name="Begun D."/>
            <person name="Bhutkar A."/>
            <person name="Blanco E."/>
            <person name="Bosak S.A."/>
            <person name="Bradley R.K."/>
            <person name="Brand A.D."/>
            <person name="Brent M.R."/>
            <person name="Brooks A.N."/>
            <person name="Brown R.H."/>
            <person name="Butlin R.K."/>
            <person name="Caggese C."/>
            <person name="Calvi B.R."/>
            <person name="Bernardo de Carvalho A."/>
            <person name="Caspi A."/>
            <person name="Castrezana S."/>
            <person name="Celniker S.E."/>
            <person name="Chang J.L."/>
            <person name="Chapple C."/>
            <person name="Chatterji S."/>
            <person name="Chinwalla A."/>
            <person name="Civetta A."/>
            <person name="Clifton S.W."/>
            <person name="Comeron J.M."/>
            <person name="Costello J.C."/>
            <person name="Coyne J.A."/>
            <person name="Daub J."/>
            <person name="David R.G."/>
            <person name="Delcher A.L."/>
            <person name="Delehaunty K."/>
            <person name="Do C.B."/>
            <person name="Ebling H."/>
            <person name="Edwards K."/>
            <person name="Eickbush T."/>
            <person name="Evans J.D."/>
            <person name="Filipski A."/>
            <person name="Findeiss S."/>
            <person name="Freyhult E."/>
            <person name="Fulton L."/>
            <person name="Fulton R."/>
            <person name="Garcia A.C."/>
            <person name="Gardiner A."/>
            <person name="Garfield D.A."/>
            <person name="Garvin B.E."/>
            <person name="Gibson G."/>
            <person name="Gilbert D."/>
            <person name="Gnerre S."/>
            <person name="Godfrey J."/>
            <person name="Good R."/>
            <person name="Gotea V."/>
            <person name="Gravely B."/>
            <person name="Greenberg A.J."/>
            <person name="Griffiths-Jones S."/>
            <person name="Gross S."/>
            <person name="Guigo R."/>
            <person name="Gustafson E.A."/>
            <person name="Haerty W."/>
            <person name="Hahn M.W."/>
            <person name="Halligan D.L."/>
            <person name="Halpern A.L."/>
            <person name="Halter G.M."/>
            <person name="Han M.V."/>
            <person name="Heger A."/>
            <person name="Hillier L."/>
            <person name="Hinrichs A.S."/>
            <person name="Holmes I."/>
            <person name="Hoskins R.A."/>
            <person name="Hubisz M.J."/>
            <person name="Hultmark D."/>
            <person name="Huntley M.A."/>
            <person name="Jaffe D.B."/>
            <person name="Jagadeeshan S."/>
            <person name="Jeck W.R."/>
            <person name="Johnson J."/>
            <person name="Jones C.D."/>
            <person name="Jordan W.C."/>
            <person name="Karpen G.H."/>
            <person name="Kataoka E."/>
            <person name="Keightley P.D."/>
            <person name="Kheradpour P."/>
            <person name="Kirkness E.F."/>
            <person name="Koerich L.B."/>
            <person name="Kristiansen K."/>
            <person name="Kudrna D."/>
            <person name="Kulathinal R.J."/>
            <person name="Kumar S."/>
            <person name="Kwok R."/>
            <person name="Lander E."/>
            <person name="Langley C.H."/>
            <person name="Lapoint R."/>
            <person name="Lazzaro B.P."/>
            <person name="Lee S.J."/>
            <person name="Levesque L."/>
            <person name="Li R."/>
            <person name="Lin C.F."/>
            <person name="Lin M.F."/>
            <person name="Lindblad-Toh K."/>
            <person name="Llopart A."/>
            <person name="Long M."/>
            <person name="Low L."/>
            <person name="Lozovsky E."/>
            <person name="Lu J."/>
            <person name="Luo M."/>
            <person name="Machado C.A."/>
            <person name="Makalowski W."/>
            <person name="Marzo M."/>
            <person name="Matsuda M."/>
            <person name="Matzkin L."/>
            <person name="McAllister B."/>
            <person name="McBride C.S."/>
            <person name="McKernan B."/>
            <person name="McKernan K."/>
            <person name="Mendez-Lago M."/>
            <person name="Minx P."/>
            <person name="Mollenhauer M.U."/>
            <person name="Montooth K."/>
            <person name="Mount S.M."/>
            <person name="Mu X."/>
            <person name="Myers E."/>
            <person name="Negre B."/>
            <person name="Newfeld S."/>
            <person name="Nielsen R."/>
            <person name="Noor M.A."/>
            <person name="O'Grady P."/>
            <person name="Pachter L."/>
            <person name="Papaceit M."/>
            <person name="Parisi M.J."/>
            <person name="Parisi M."/>
            <person name="Parts L."/>
            <person name="Pedersen J.S."/>
            <person name="Pesole G."/>
            <person name="Phillippy A.M."/>
            <person name="Ponting C.P."/>
            <person name="Pop M."/>
            <person name="Porcelli D."/>
            <person name="Powell J.R."/>
            <person name="Prohaska S."/>
            <person name="Pruitt K."/>
            <person name="Puig M."/>
            <person name="Quesneville H."/>
            <person name="Ram K.R."/>
            <person name="Rand D."/>
            <person name="Rasmussen M.D."/>
            <person name="Reed L.K."/>
            <person name="Reenan R."/>
            <person name="Reily A."/>
            <person name="Remington K.A."/>
            <person name="Rieger T.T."/>
            <person name="Ritchie M.G."/>
            <person name="Robin C."/>
            <person name="Rogers Y.H."/>
            <person name="Rohde C."/>
            <person name="Rozas J."/>
            <person name="Rubenfield M.J."/>
            <person name="Ruiz A."/>
            <person name="Russo S."/>
            <person name="Salzberg S.L."/>
            <person name="Sanchez-Gracia A."/>
            <person name="Saranga D.J."/>
            <person name="Sato H."/>
            <person name="Schaeffer S.W."/>
            <person name="Schatz M.C."/>
            <person name="Schlenke T."/>
            <person name="Schwartz R."/>
            <person name="Segarra C."/>
            <person name="Singh R.S."/>
            <person name="Sirot L."/>
            <person name="Sirota M."/>
            <person name="Sisneros N.B."/>
            <person name="Smith C.D."/>
            <person name="Smith T.F."/>
            <person name="Spieth J."/>
            <person name="Stage D.E."/>
            <person name="Stark A."/>
            <person name="Stephan W."/>
            <person name="Strausberg R.L."/>
            <person name="Strempel S."/>
            <person name="Sturgill D."/>
            <person name="Sutton G."/>
            <person name="Sutton G.G."/>
            <person name="Tao W."/>
            <person name="Teichmann S."/>
            <person name="Tobari Y.N."/>
            <person name="Tomimura Y."/>
            <person name="Tsolas J.M."/>
            <person name="Valente V.L."/>
            <person name="Venter E."/>
            <person name="Venter J.C."/>
            <person name="Vicario S."/>
            <person name="Vieira F.G."/>
            <person name="Vilella A.J."/>
            <person name="Villasante A."/>
            <person name="Walenz B."/>
            <person name="Wang J."/>
            <person name="Wasserman M."/>
            <person name="Watts T."/>
            <person name="Wilson D."/>
            <person name="Wilson R.K."/>
            <person name="Wing R.A."/>
            <person name="Wolfner M.F."/>
            <person name="Wong A."/>
            <person name="Wong G.K."/>
            <person name="Wu C.I."/>
            <person name="Wu G."/>
            <person name="Yamamoto D."/>
            <person name="Yang H.P."/>
            <person name="Yang S.P."/>
            <person name="Yorke J.A."/>
            <person name="Yoshida K."/>
            <person name="Zdobnov E."/>
            <person name="Zhang P."/>
            <person name="Zhang Y."/>
            <person name="Zimin A.V."/>
            <person name="Baldwin J."/>
            <person name="Abdouelleil A."/>
            <person name="Abdulkadir J."/>
            <person name="Abebe A."/>
            <person name="Abera B."/>
            <person name="Abreu J."/>
            <person name="Acer S.C."/>
            <person name="Aftuck L."/>
            <person name="Alexander A."/>
            <person name="An P."/>
            <person name="Anderson E."/>
            <person name="Anderson S."/>
            <person name="Arachi H."/>
            <person name="Azer M."/>
            <person name="Bachantsang P."/>
            <person name="Barry A."/>
            <person name="Bayul T."/>
            <person name="Berlin A."/>
            <person name="Bessette D."/>
            <person name="Bloom T."/>
            <person name="Blye J."/>
            <person name="Boguslavskiy L."/>
            <person name="Bonnet C."/>
            <person name="Boukhgalter B."/>
            <person name="Bourzgui I."/>
            <person name="Brown A."/>
            <person name="Cahill P."/>
            <person name="Channer S."/>
            <person name="Cheshatsang Y."/>
            <person name="Chuda L."/>
            <person name="Citroen M."/>
            <person name="Collymore A."/>
            <person name="Cooke P."/>
            <person name="Costello M."/>
            <person name="D'Aco K."/>
            <person name="Daza R."/>
            <person name="De Haan G."/>
            <person name="DeGray S."/>
            <person name="DeMaso C."/>
            <person name="Dhargay N."/>
            <person name="Dooley K."/>
            <person name="Dooley E."/>
            <person name="Doricent M."/>
            <person name="Dorje P."/>
            <person name="Dorjee K."/>
            <person name="Dupes A."/>
            <person name="Elong R."/>
            <person name="Falk J."/>
            <person name="Farina A."/>
            <person name="Faro S."/>
            <person name="Ferguson D."/>
            <person name="Fisher S."/>
            <person name="Foley C.D."/>
            <person name="Franke A."/>
            <person name="Friedrich D."/>
            <person name="Gadbois L."/>
            <person name="Gearin G."/>
            <person name="Gearin C.R."/>
            <person name="Giannoukos G."/>
            <person name="Goode T."/>
            <person name="Graham J."/>
            <person name="Grandbois E."/>
            <person name="Grewal S."/>
            <person name="Gyaltsen K."/>
            <person name="Hafez N."/>
            <person name="Hagos B."/>
            <person name="Hall J."/>
            <person name="Henson C."/>
            <person name="Hollinger A."/>
            <person name="Honan T."/>
            <person name="Huard M.D."/>
            <person name="Hughes L."/>
            <person name="Hurhula B."/>
            <person name="Husby M.E."/>
            <person name="Kamat A."/>
            <person name="Kanga B."/>
            <person name="Kashin S."/>
            <person name="Khazanovich D."/>
            <person name="Kisner P."/>
            <person name="Lance K."/>
            <person name="Lara M."/>
            <person name="Lee W."/>
            <person name="Lennon N."/>
            <person name="Letendre F."/>
            <person name="LeVine R."/>
            <person name="Lipovsky A."/>
            <person name="Liu X."/>
            <person name="Liu J."/>
            <person name="Liu S."/>
            <person name="Lokyitsang T."/>
            <person name="Lokyitsang Y."/>
            <person name="Lubonja R."/>
            <person name="Lui A."/>
            <person name="MacDonald P."/>
            <person name="Magnisalis V."/>
            <person name="Maru K."/>
            <person name="Matthews C."/>
            <person name="McCusker W."/>
            <person name="McDonough S."/>
            <person name="Mehta T."/>
            <person name="Meldrim J."/>
            <person name="Meneus L."/>
            <person name="Mihai O."/>
            <person name="Mihalev A."/>
            <person name="Mihova T."/>
            <person name="Mittelman R."/>
            <person name="Mlenga V."/>
            <person name="Montmayeur A."/>
            <person name="Mulrain L."/>
            <person name="Navidi A."/>
            <person name="Naylor J."/>
            <person name="Negash T."/>
            <person name="Nguyen T."/>
            <person name="Nguyen N."/>
            <person name="Nicol R."/>
            <person name="Norbu C."/>
            <person name="Norbu N."/>
            <person name="Novod N."/>
            <person name="O'Neill B."/>
            <person name="Osman S."/>
            <person name="Markiewicz E."/>
            <person name="Oyono O.L."/>
            <person name="Patti C."/>
            <person name="Phunkhang P."/>
            <person name="Pierre F."/>
            <person name="Priest M."/>
            <person name="Raghuraman S."/>
            <person name="Rege F."/>
            <person name="Reyes R."/>
            <person name="Rise C."/>
            <person name="Rogov P."/>
            <person name="Ross K."/>
            <person name="Ryan E."/>
            <person name="Settipalli S."/>
            <person name="Shea T."/>
            <person name="Sherpa N."/>
            <person name="Shi L."/>
            <person name="Shih D."/>
            <person name="Sparrow T."/>
            <person name="Spaulding J."/>
            <person name="Stalker J."/>
            <person name="Stange-Thomann N."/>
            <person name="Stavropoulos S."/>
            <person name="Stone C."/>
            <person name="Strader C."/>
            <person name="Tesfaye S."/>
            <person name="Thomson T."/>
            <person name="Thoulutsang Y."/>
            <person name="Thoulutsang D."/>
            <person name="Topham K."/>
            <person name="Topping I."/>
            <person name="Tsamla T."/>
            <person name="Vassiliev H."/>
            <person name="Vo A."/>
            <person name="Wangchuk T."/>
            <person name="Wangdi T."/>
            <person name="Weiand M."/>
            <person name="Wilkinson J."/>
            <person name="Wilson A."/>
            <person name="Yadav S."/>
            <person name="Young G."/>
            <person name="Yu Q."/>
            <person name="Zembek L."/>
            <person name="Zhong D."/>
            <person name="Zimmer A."/>
            <person name="Zwirko Z."/>
            <person name="Jaffe D.B."/>
            <person name="Alvarez P."/>
            <person name="Brockman W."/>
            <person name="Butler J."/>
            <person name="Chin C."/>
            <person name="Gnerre S."/>
            <person name="Grabherr M."/>
            <person name="Kleber M."/>
            <person name="Mauceli E."/>
            <person name="MacCallum I."/>
        </authorList>
    </citation>
    <scope>NUCLEOTIDE SEQUENCE [LARGE SCALE GENOMIC DNA]</scope>
    <source>
        <strain evidence="3">Tucson 14030-0811.24</strain>
    </source>
</reference>
<dbReference type="FunCoup" id="B4N7C2">
    <property type="interactions" value="1411"/>
</dbReference>
<dbReference type="STRING" id="7260.B4N7C2"/>
<dbReference type="GO" id="GO:0000460">
    <property type="term" value="P:maturation of 5.8S rRNA"/>
    <property type="evidence" value="ECO:0007669"/>
    <property type="project" value="TreeGrafter"/>
</dbReference>
<dbReference type="EMBL" id="CH964182">
    <property type="protein sequence ID" value="EDW80263.1"/>
    <property type="molecule type" value="Genomic_DNA"/>
</dbReference>
<dbReference type="KEGG" id="dwi:6646616"/>